<keyword evidence="6 7" id="KW-0067">ATP-binding</keyword>
<dbReference type="PANTHER" id="PTHR24056">
    <property type="entry name" value="CELL DIVISION PROTEIN KINASE"/>
    <property type="match status" value="1"/>
</dbReference>
<evidence type="ECO:0000256" key="2">
    <source>
        <dbReference type="ARBA" id="ARBA00022527"/>
    </source>
</evidence>
<evidence type="ECO:0000256" key="1">
    <source>
        <dbReference type="ARBA" id="ARBA00006485"/>
    </source>
</evidence>
<dbReference type="GO" id="GO:0005524">
    <property type="term" value="F:ATP binding"/>
    <property type="evidence" value="ECO:0007669"/>
    <property type="project" value="UniProtKB-UniRule"/>
</dbReference>
<evidence type="ECO:0000259" key="9">
    <source>
        <dbReference type="PROSITE" id="PS50011"/>
    </source>
</evidence>
<protein>
    <submittedName>
        <fullName evidence="10">Putative serine/threonine-protein kinase</fullName>
    </submittedName>
</protein>
<evidence type="ECO:0000256" key="5">
    <source>
        <dbReference type="ARBA" id="ARBA00022777"/>
    </source>
</evidence>
<organism evidence="10 11">
    <name type="scientific">Vitis vinifera</name>
    <name type="common">Grape</name>
    <dbReference type="NCBI Taxonomy" id="29760"/>
    <lineage>
        <taxon>Eukaryota</taxon>
        <taxon>Viridiplantae</taxon>
        <taxon>Streptophyta</taxon>
        <taxon>Embryophyta</taxon>
        <taxon>Tracheophyta</taxon>
        <taxon>Spermatophyta</taxon>
        <taxon>Magnoliopsida</taxon>
        <taxon>eudicotyledons</taxon>
        <taxon>Gunneridae</taxon>
        <taxon>Pentapetalae</taxon>
        <taxon>rosids</taxon>
        <taxon>Vitales</taxon>
        <taxon>Vitaceae</taxon>
        <taxon>Viteae</taxon>
        <taxon>Vitis</taxon>
    </lineage>
</organism>
<dbReference type="PROSITE" id="PS00107">
    <property type="entry name" value="PROTEIN_KINASE_ATP"/>
    <property type="match status" value="1"/>
</dbReference>
<dbReference type="SUPFAM" id="SSF56112">
    <property type="entry name" value="Protein kinase-like (PK-like)"/>
    <property type="match status" value="1"/>
</dbReference>
<dbReference type="InterPro" id="IPR011009">
    <property type="entry name" value="Kinase-like_dom_sf"/>
</dbReference>
<feature type="compositionally biased region" description="Polar residues" evidence="8">
    <location>
        <begin position="766"/>
        <end position="775"/>
    </location>
</feature>
<dbReference type="InterPro" id="IPR008271">
    <property type="entry name" value="Ser/Thr_kinase_AS"/>
</dbReference>
<keyword evidence="5 10" id="KW-0418">Kinase</keyword>
<sequence length="792" mass="88299">MGCIVGKPSAIKDSRESPRERFPNKESAEARGQRLNSLRREESGDVKVVLIDRKANSSVRVYDEDYKLEKEKRERSEVGGVNHPGMGRVPKASEGEQVAAAGHLGLLRWPVKPSRVGYHGVQILLRSWINSIDTEIYEIHGCLHMPMIGQGTYSNVYKGRDVTRGKIVALKKVRFDHLDPESVKFMAREILVLRRLDHPNIIKLEGLVTSRKSFSLYLVFEYMEHDLTGLAALPGCKFTEPQIKCYMQQLLSGLDHCHSHGVLHRDIKGSNLLIDNNGILKIADFGLASFFDPHRSLSMTSRVVTLWYRPPELLLGATHYGVSVDLWSAGCILGELYAGKPIMPGRTEGKDKCCFIFRLVCLGIASCHGTGYLFGLTGVTCGARVCSLAAIWCMNLSIDDKHDLMNLFVFLLDKWIAFLNCVWMSVSMSMGKVEQLHRIFKLCGSPSEDFWRKSKLPHSAVFKPQQPYRCCVAETFKDFPAATVGLMETLLSIDPAHRGTAAAALKSEFFTTKPLACDPSSLPKYPPSKEIDAKLREEEVRRQGAGGGRGQRVDPERRGSKESRAIAAPNANAELAMSMQEEAASGFPIDPPRQSQGVKKVSKNLFEHHSARVSHSGPLVRAAGWSKAGKKHDDLPMTSTRADLATLSGLVATRTSSEDRREKPGPSKLEPRNQMSRFPGSMNESGKHDRKHHNKFSEDSYLTEDGKGSTKEPILQSNRSNTNKMYFSGPLLVTSNNVDQMLKDHDRKVQELDRRARFEKMKVGKYQSQGKQQARGNPPKYVPGNGVRQMGL</sequence>
<feature type="region of interest" description="Disordered" evidence="8">
    <location>
        <begin position="540"/>
        <end position="564"/>
    </location>
</feature>
<dbReference type="Proteomes" id="UP000288805">
    <property type="component" value="Unassembled WGS sequence"/>
</dbReference>
<accession>A0A438EGG4</accession>
<evidence type="ECO:0000313" key="10">
    <source>
        <dbReference type="EMBL" id="RVW46809.1"/>
    </source>
</evidence>
<dbReference type="PROSITE" id="PS00108">
    <property type="entry name" value="PROTEIN_KINASE_ST"/>
    <property type="match status" value="1"/>
</dbReference>
<dbReference type="GO" id="GO:0004674">
    <property type="term" value="F:protein serine/threonine kinase activity"/>
    <property type="evidence" value="ECO:0007669"/>
    <property type="project" value="UniProtKB-KW"/>
</dbReference>
<evidence type="ECO:0000256" key="6">
    <source>
        <dbReference type="ARBA" id="ARBA00022840"/>
    </source>
</evidence>
<dbReference type="Gene3D" id="1.10.510.10">
    <property type="entry name" value="Transferase(Phosphotransferase) domain 1"/>
    <property type="match status" value="2"/>
</dbReference>
<feature type="domain" description="Protein kinase" evidence="9">
    <location>
        <begin position="142"/>
        <end position="510"/>
    </location>
</feature>
<keyword evidence="2" id="KW-0723">Serine/threonine-protein kinase</keyword>
<feature type="binding site" evidence="7">
    <location>
        <position position="171"/>
    </location>
    <ligand>
        <name>ATP</name>
        <dbReference type="ChEBI" id="CHEBI:30616"/>
    </ligand>
</feature>
<feature type="region of interest" description="Disordered" evidence="8">
    <location>
        <begin position="650"/>
        <end position="728"/>
    </location>
</feature>
<comment type="similarity">
    <text evidence="1">Belongs to the protein kinase superfamily. CMGC Ser/Thr protein kinase family. CDC2/CDKX subfamily.</text>
</comment>
<dbReference type="InterPro" id="IPR000719">
    <property type="entry name" value="Prot_kinase_dom"/>
</dbReference>
<keyword evidence="4 7" id="KW-0547">Nucleotide-binding</keyword>
<comment type="caution">
    <text evidence="10">The sequence shown here is derived from an EMBL/GenBank/DDBJ whole genome shotgun (WGS) entry which is preliminary data.</text>
</comment>
<feature type="compositionally biased region" description="Polar residues" evidence="8">
    <location>
        <begin position="715"/>
        <end position="725"/>
    </location>
</feature>
<proteinExistence type="inferred from homology"/>
<dbReference type="SMART" id="SM00220">
    <property type="entry name" value="S_TKc"/>
    <property type="match status" value="1"/>
</dbReference>
<feature type="compositionally biased region" description="Basic and acidic residues" evidence="8">
    <location>
        <begin position="656"/>
        <end position="671"/>
    </location>
</feature>
<dbReference type="PROSITE" id="PS50011">
    <property type="entry name" value="PROTEIN_KINASE_DOM"/>
    <property type="match status" value="1"/>
</dbReference>
<reference evidence="10 11" key="1">
    <citation type="journal article" date="2018" name="PLoS Genet.">
        <title>Population sequencing reveals clonal diversity and ancestral inbreeding in the grapevine cultivar Chardonnay.</title>
        <authorList>
            <person name="Roach M.J."/>
            <person name="Johnson D.L."/>
            <person name="Bohlmann J."/>
            <person name="van Vuuren H.J."/>
            <person name="Jones S.J."/>
            <person name="Pretorius I.S."/>
            <person name="Schmidt S.A."/>
            <person name="Borneman A.R."/>
        </authorList>
    </citation>
    <scope>NUCLEOTIDE SEQUENCE [LARGE SCALE GENOMIC DNA]</scope>
    <source>
        <strain evidence="11">cv. Chardonnay</strain>
        <tissue evidence="10">Leaf</tissue>
    </source>
</reference>
<evidence type="ECO:0000256" key="7">
    <source>
        <dbReference type="PROSITE-ProRule" id="PRU10141"/>
    </source>
</evidence>
<feature type="compositionally biased region" description="Basic and acidic residues" evidence="8">
    <location>
        <begin position="551"/>
        <end position="564"/>
    </location>
</feature>
<evidence type="ECO:0000256" key="8">
    <source>
        <dbReference type="SAM" id="MobiDB-lite"/>
    </source>
</evidence>
<evidence type="ECO:0000313" key="11">
    <source>
        <dbReference type="Proteomes" id="UP000288805"/>
    </source>
</evidence>
<keyword evidence="3" id="KW-0808">Transferase</keyword>
<name>A0A438EGG4_VITVI</name>
<dbReference type="AlphaFoldDB" id="A0A438EGG4"/>
<dbReference type="FunFam" id="3.30.200.20:FF:000021">
    <property type="entry name" value="probable serine/threonine-protein kinase At1g54610"/>
    <property type="match status" value="1"/>
</dbReference>
<dbReference type="Pfam" id="PF00069">
    <property type="entry name" value="Pkinase"/>
    <property type="match status" value="1"/>
</dbReference>
<dbReference type="PANTHER" id="PTHR24056:SF380">
    <property type="entry name" value="PROTEIN KINASE DOMAIN-CONTAINING PROTEIN"/>
    <property type="match status" value="1"/>
</dbReference>
<evidence type="ECO:0000256" key="4">
    <source>
        <dbReference type="ARBA" id="ARBA00022741"/>
    </source>
</evidence>
<feature type="compositionally biased region" description="Basic and acidic residues" evidence="8">
    <location>
        <begin position="10"/>
        <end position="38"/>
    </location>
</feature>
<dbReference type="EMBL" id="QGNW01001297">
    <property type="protein sequence ID" value="RVW46809.1"/>
    <property type="molecule type" value="Genomic_DNA"/>
</dbReference>
<dbReference type="InterPro" id="IPR017441">
    <property type="entry name" value="Protein_kinase_ATP_BS"/>
</dbReference>
<dbReference type="Gene3D" id="3.30.200.20">
    <property type="entry name" value="Phosphorylase Kinase, domain 1"/>
    <property type="match status" value="1"/>
</dbReference>
<feature type="region of interest" description="Disordered" evidence="8">
    <location>
        <begin position="1"/>
        <end position="38"/>
    </location>
</feature>
<dbReference type="FunFam" id="1.10.510.10:FF:000624">
    <property type="entry name" value="Mitogen-activated protein kinase"/>
    <property type="match status" value="1"/>
</dbReference>
<dbReference type="InterPro" id="IPR050108">
    <property type="entry name" value="CDK"/>
</dbReference>
<evidence type="ECO:0000256" key="3">
    <source>
        <dbReference type="ARBA" id="ARBA00022679"/>
    </source>
</evidence>
<gene>
    <name evidence="10" type="primary">VvCHDh000193_1</name>
    <name evidence="10" type="ORF">CK203_075672</name>
</gene>
<feature type="region of interest" description="Disordered" evidence="8">
    <location>
        <begin position="760"/>
        <end position="792"/>
    </location>
</feature>